<dbReference type="EMBL" id="JABSTR010000004">
    <property type="protein sequence ID" value="KAH9368063.1"/>
    <property type="molecule type" value="Genomic_DNA"/>
</dbReference>
<dbReference type="AlphaFoldDB" id="A0A9J6FZ96"/>
<sequence length="89" mass="10345">MDPIFWEQPEEFRPERFFKSDGSSLVPKPERVIPFSVGETLATVEIFLYLTTILQKFTVMPPLGRRVNLESLSNAVNYPQPQDLRFVSR</sequence>
<keyword evidence="4" id="KW-1185">Reference proteome</keyword>
<accession>A0A9J6FZ96</accession>
<dbReference type="GO" id="GO:0005506">
    <property type="term" value="F:iron ion binding"/>
    <property type="evidence" value="ECO:0007669"/>
    <property type="project" value="InterPro"/>
</dbReference>
<evidence type="ECO:0000313" key="3">
    <source>
        <dbReference type="EMBL" id="KAH9368063.1"/>
    </source>
</evidence>
<keyword evidence="2" id="KW-0560">Oxidoreductase</keyword>
<name>A0A9J6FZ96_HAELO</name>
<protein>
    <submittedName>
        <fullName evidence="3">Uncharacterized protein</fullName>
    </submittedName>
</protein>
<organism evidence="3 4">
    <name type="scientific">Haemaphysalis longicornis</name>
    <name type="common">Bush tick</name>
    <dbReference type="NCBI Taxonomy" id="44386"/>
    <lineage>
        <taxon>Eukaryota</taxon>
        <taxon>Metazoa</taxon>
        <taxon>Ecdysozoa</taxon>
        <taxon>Arthropoda</taxon>
        <taxon>Chelicerata</taxon>
        <taxon>Arachnida</taxon>
        <taxon>Acari</taxon>
        <taxon>Parasitiformes</taxon>
        <taxon>Ixodida</taxon>
        <taxon>Ixodoidea</taxon>
        <taxon>Ixodidae</taxon>
        <taxon>Haemaphysalinae</taxon>
        <taxon>Haemaphysalis</taxon>
    </lineage>
</organism>
<evidence type="ECO:0000313" key="4">
    <source>
        <dbReference type="Proteomes" id="UP000821853"/>
    </source>
</evidence>
<comment type="caution">
    <text evidence="3">The sequence shown here is derived from an EMBL/GenBank/DDBJ whole genome shotgun (WGS) entry which is preliminary data.</text>
</comment>
<evidence type="ECO:0000256" key="1">
    <source>
        <dbReference type="ARBA" id="ARBA00010617"/>
    </source>
</evidence>
<proteinExistence type="inferred from homology"/>
<dbReference type="VEuPathDB" id="VectorBase:HLOH_054916"/>
<dbReference type="Gene3D" id="1.10.630.10">
    <property type="entry name" value="Cytochrome P450"/>
    <property type="match status" value="1"/>
</dbReference>
<dbReference type="InterPro" id="IPR036396">
    <property type="entry name" value="Cyt_P450_sf"/>
</dbReference>
<evidence type="ECO:0000256" key="2">
    <source>
        <dbReference type="ARBA" id="ARBA00023033"/>
    </source>
</evidence>
<gene>
    <name evidence="3" type="ORF">HPB48_001037</name>
</gene>
<dbReference type="GO" id="GO:0020037">
    <property type="term" value="F:heme binding"/>
    <property type="evidence" value="ECO:0007669"/>
    <property type="project" value="InterPro"/>
</dbReference>
<reference evidence="3 4" key="1">
    <citation type="journal article" date="2020" name="Cell">
        <title>Large-Scale Comparative Analyses of Tick Genomes Elucidate Their Genetic Diversity and Vector Capacities.</title>
        <authorList>
            <consortium name="Tick Genome and Microbiome Consortium (TIGMIC)"/>
            <person name="Jia N."/>
            <person name="Wang J."/>
            <person name="Shi W."/>
            <person name="Du L."/>
            <person name="Sun Y."/>
            <person name="Zhan W."/>
            <person name="Jiang J.F."/>
            <person name="Wang Q."/>
            <person name="Zhang B."/>
            <person name="Ji P."/>
            <person name="Bell-Sakyi L."/>
            <person name="Cui X.M."/>
            <person name="Yuan T.T."/>
            <person name="Jiang B.G."/>
            <person name="Yang W.F."/>
            <person name="Lam T.T."/>
            <person name="Chang Q.C."/>
            <person name="Ding S.J."/>
            <person name="Wang X.J."/>
            <person name="Zhu J.G."/>
            <person name="Ruan X.D."/>
            <person name="Zhao L."/>
            <person name="Wei J.T."/>
            <person name="Ye R.Z."/>
            <person name="Que T.C."/>
            <person name="Du C.H."/>
            <person name="Zhou Y.H."/>
            <person name="Cheng J.X."/>
            <person name="Dai P.F."/>
            <person name="Guo W.B."/>
            <person name="Han X.H."/>
            <person name="Huang E.J."/>
            <person name="Li L.F."/>
            <person name="Wei W."/>
            <person name="Gao Y.C."/>
            <person name="Liu J.Z."/>
            <person name="Shao H.Z."/>
            <person name="Wang X."/>
            <person name="Wang C.C."/>
            <person name="Yang T.C."/>
            <person name="Huo Q.B."/>
            <person name="Li W."/>
            <person name="Chen H.Y."/>
            <person name="Chen S.E."/>
            <person name="Zhou L.G."/>
            <person name="Ni X.B."/>
            <person name="Tian J.H."/>
            <person name="Sheng Y."/>
            <person name="Liu T."/>
            <person name="Pan Y.S."/>
            <person name="Xia L.Y."/>
            <person name="Li J."/>
            <person name="Zhao F."/>
            <person name="Cao W.C."/>
        </authorList>
    </citation>
    <scope>NUCLEOTIDE SEQUENCE [LARGE SCALE GENOMIC DNA]</scope>
    <source>
        <strain evidence="3">HaeL-2018</strain>
    </source>
</reference>
<dbReference type="SUPFAM" id="SSF48264">
    <property type="entry name" value="Cytochrome P450"/>
    <property type="match status" value="1"/>
</dbReference>
<dbReference type="PANTHER" id="PTHR24284">
    <property type="entry name" value="CYTOCHROME P450 FAMILY"/>
    <property type="match status" value="1"/>
</dbReference>
<comment type="similarity">
    <text evidence="1">Belongs to the cytochrome P450 family.</text>
</comment>
<keyword evidence="2" id="KW-0503">Monooxygenase</keyword>
<dbReference type="GO" id="GO:0016705">
    <property type="term" value="F:oxidoreductase activity, acting on paired donors, with incorporation or reduction of molecular oxygen"/>
    <property type="evidence" value="ECO:0007669"/>
    <property type="project" value="InterPro"/>
</dbReference>
<dbReference type="PANTHER" id="PTHR24284:SF1">
    <property type="entry name" value="CYTOCHROME P450 FAMILY"/>
    <property type="match status" value="1"/>
</dbReference>
<dbReference type="Pfam" id="PF00067">
    <property type="entry name" value="p450"/>
    <property type="match status" value="1"/>
</dbReference>
<dbReference type="OrthoDB" id="6485116at2759"/>
<dbReference type="InterPro" id="IPR001128">
    <property type="entry name" value="Cyt_P450"/>
</dbReference>
<dbReference type="GO" id="GO:0004497">
    <property type="term" value="F:monooxygenase activity"/>
    <property type="evidence" value="ECO:0007669"/>
    <property type="project" value="UniProtKB-KW"/>
</dbReference>
<dbReference type="Proteomes" id="UP000821853">
    <property type="component" value="Chromosome 2"/>
</dbReference>